<reference evidence="1" key="2">
    <citation type="journal article" date="2015" name="Fish Shellfish Immunol.">
        <title>Early steps in the European eel (Anguilla anguilla)-Vibrio vulnificus interaction in the gills: Role of the RtxA13 toxin.</title>
        <authorList>
            <person name="Callol A."/>
            <person name="Pajuelo D."/>
            <person name="Ebbesson L."/>
            <person name="Teles M."/>
            <person name="MacKenzie S."/>
            <person name="Amaro C."/>
        </authorList>
    </citation>
    <scope>NUCLEOTIDE SEQUENCE</scope>
</reference>
<reference evidence="1" key="1">
    <citation type="submission" date="2014-11" db="EMBL/GenBank/DDBJ databases">
        <authorList>
            <person name="Amaro Gonzalez C."/>
        </authorList>
    </citation>
    <scope>NUCLEOTIDE SEQUENCE</scope>
</reference>
<protein>
    <submittedName>
        <fullName evidence="1">Uncharacterized protein</fullName>
    </submittedName>
</protein>
<dbReference type="EMBL" id="GBXM01073004">
    <property type="protein sequence ID" value="JAH35573.1"/>
    <property type="molecule type" value="Transcribed_RNA"/>
</dbReference>
<organism evidence="1">
    <name type="scientific">Anguilla anguilla</name>
    <name type="common">European freshwater eel</name>
    <name type="synonym">Muraena anguilla</name>
    <dbReference type="NCBI Taxonomy" id="7936"/>
    <lineage>
        <taxon>Eukaryota</taxon>
        <taxon>Metazoa</taxon>
        <taxon>Chordata</taxon>
        <taxon>Craniata</taxon>
        <taxon>Vertebrata</taxon>
        <taxon>Euteleostomi</taxon>
        <taxon>Actinopterygii</taxon>
        <taxon>Neopterygii</taxon>
        <taxon>Teleostei</taxon>
        <taxon>Anguilliformes</taxon>
        <taxon>Anguillidae</taxon>
        <taxon>Anguilla</taxon>
    </lineage>
</organism>
<name>A0A0E9S4W2_ANGAN</name>
<dbReference type="AlphaFoldDB" id="A0A0E9S4W2"/>
<sequence>MVDTSVPLLHTNSSPVNCAVYFTRQVRNNVITKSSGASCSAVIPAWDC</sequence>
<accession>A0A0E9S4W2</accession>
<proteinExistence type="predicted"/>
<evidence type="ECO:0000313" key="1">
    <source>
        <dbReference type="EMBL" id="JAH35573.1"/>
    </source>
</evidence>